<evidence type="ECO:0000313" key="2">
    <source>
        <dbReference type="EMBL" id="KAK2724389.1"/>
    </source>
</evidence>
<keyword evidence="3" id="KW-1185">Reference proteome</keyword>
<protein>
    <submittedName>
        <fullName evidence="2">Uncharacterized protein</fullName>
    </submittedName>
</protein>
<comment type="caution">
    <text evidence="2">The sequence shown here is derived from an EMBL/GenBank/DDBJ whole genome shotgun (WGS) entry which is preliminary data.</text>
</comment>
<dbReference type="Proteomes" id="UP001187531">
    <property type="component" value="Unassembled WGS sequence"/>
</dbReference>
<name>A0AA88IC07_ARTSF</name>
<reference evidence="2" key="1">
    <citation type="submission" date="2023-07" db="EMBL/GenBank/DDBJ databases">
        <title>Chromosome-level genome assembly of Artemia franciscana.</title>
        <authorList>
            <person name="Jo E."/>
        </authorList>
    </citation>
    <scope>NUCLEOTIDE SEQUENCE</scope>
    <source>
        <tissue evidence="2">Whole body</tissue>
    </source>
</reference>
<sequence>MEDFAFKSFIESVSNEKFSHRVFRAICGTKFQSDREEKQEYHLFMETINYNEAFAESWYKMLYGAQGSKRSVSEAAELPRRLCKEVSLPEETNADNSATEATSKVAAVPESSNSLGQAKMDADSSSETNTQHLSHCCEAKIDQFDLPKTEDSQISPKFDAFQVCTDESLNKSKPGIEACIPTNVKTKGDILRAPIGSKDSGAKIQTLHNSTCIVHLPAETEKKRDLLKRLTPIGLNNSGQFAVSQENVKNTRKLNVKQRLFNPNFVSMKARAGQNLNNYNYGMTRILRQNHVPIRQWKGQWPYPRMNYNQNELFGQVPIGFVQRPRNQFESRWCIYGPNCYIDGCMYLH</sequence>
<dbReference type="AlphaFoldDB" id="A0AA88IC07"/>
<evidence type="ECO:0000313" key="3">
    <source>
        <dbReference type="Proteomes" id="UP001187531"/>
    </source>
</evidence>
<accession>A0AA88IC07</accession>
<evidence type="ECO:0000256" key="1">
    <source>
        <dbReference type="SAM" id="MobiDB-lite"/>
    </source>
</evidence>
<dbReference type="EMBL" id="JAVRJZ010000003">
    <property type="protein sequence ID" value="KAK2724389.1"/>
    <property type="molecule type" value="Genomic_DNA"/>
</dbReference>
<gene>
    <name evidence="2" type="ORF">QYM36_001042</name>
</gene>
<proteinExistence type="predicted"/>
<organism evidence="2 3">
    <name type="scientific">Artemia franciscana</name>
    <name type="common">Brine shrimp</name>
    <name type="synonym">Artemia sanfranciscana</name>
    <dbReference type="NCBI Taxonomy" id="6661"/>
    <lineage>
        <taxon>Eukaryota</taxon>
        <taxon>Metazoa</taxon>
        <taxon>Ecdysozoa</taxon>
        <taxon>Arthropoda</taxon>
        <taxon>Crustacea</taxon>
        <taxon>Branchiopoda</taxon>
        <taxon>Anostraca</taxon>
        <taxon>Artemiidae</taxon>
        <taxon>Artemia</taxon>
    </lineage>
</organism>
<feature type="region of interest" description="Disordered" evidence="1">
    <location>
        <begin position="87"/>
        <end position="128"/>
    </location>
</feature>